<evidence type="ECO:0000256" key="1">
    <source>
        <dbReference type="ARBA" id="ARBA00022679"/>
    </source>
</evidence>
<accession>A0ABZ3C8X4</accession>
<dbReference type="RefSeq" id="WP_342372826.1">
    <property type="nucleotide sequence ID" value="NZ_CP115965.1"/>
</dbReference>
<dbReference type="PANTHER" id="PTHR12526:SF635">
    <property type="entry name" value="GLYCOSYL TRANSFERASE GROUP 1"/>
    <property type="match status" value="1"/>
</dbReference>
<reference evidence="3 4" key="1">
    <citation type="journal article" date="2023" name="Environ Microbiome">
        <title>A coral-associated actinobacterium mitigates coral bleaching under heat stress.</title>
        <authorList>
            <person name="Li J."/>
            <person name="Zou Y."/>
            <person name="Li Q."/>
            <person name="Zhang J."/>
            <person name="Bourne D.G."/>
            <person name="Lyu Y."/>
            <person name="Liu C."/>
            <person name="Zhang S."/>
        </authorList>
    </citation>
    <scope>NUCLEOTIDE SEQUENCE [LARGE SCALE GENOMIC DNA]</scope>
    <source>
        <strain evidence="3 4">SCSIO 13291</strain>
    </source>
</reference>
<evidence type="ECO:0000313" key="4">
    <source>
        <dbReference type="Proteomes" id="UP001434337"/>
    </source>
</evidence>
<sequence>MVHIDLPDWVRRQWRRDWDMYWYYALWQRLLAKTAKRLHASLDFDVAHHVTFANDWLPSGLTDLRGVPFIWGPVGGASLIPYWRLRRWLGWRGVVNEVVRDVVTAAPRRLWGETAARRAALIVAQNNDVARRFACFGTVEVHPNASLDRIDAEEPRQQSEDRPRTAVYVGRLIGLKGVRLALDALARTEPDAWRLVLYGDGYDREALEERARDLGIVERVTFLGHRPRPEVLAAFETADALLFPSMHDQAGWVAAEASSVGCPVVCLPLGGPPVLAEPNGFVADLEGDIVANVAAKLEEAGGARGVRHNRWAKDRLPALVERWYDAAIAEGPGRS</sequence>
<evidence type="ECO:0000259" key="2">
    <source>
        <dbReference type="Pfam" id="PF00534"/>
    </source>
</evidence>
<gene>
    <name evidence="3" type="ORF">PCC79_01785</name>
</gene>
<dbReference type="Pfam" id="PF00534">
    <property type="entry name" value="Glycos_transf_1"/>
    <property type="match status" value="1"/>
</dbReference>
<feature type="domain" description="Glycosyl transferase family 1" evidence="2">
    <location>
        <begin position="154"/>
        <end position="281"/>
    </location>
</feature>
<dbReference type="Proteomes" id="UP001434337">
    <property type="component" value="Chromosome"/>
</dbReference>
<dbReference type="InterPro" id="IPR001296">
    <property type="entry name" value="Glyco_trans_1"/>
</dbReference>
<keyword evidence="1" id="KW-0808">Transferase</keyword>
<proteinExistence type="predicted"/>
<name>A0ABZ3C8X4_9ACTN</name>
<dbReference type="PANTHER" id="PTHR12526">
    <property type="entry name" value="GLYCOSYLTRANSFERASE"/>
    <property type="match status" value="1"/>
</dbReference>
<evidence type="ECO:0000313" key="3">
    <source>
        <dbReference type="EMBL" id="WZW98968.1"/>
    </source>
</evidence>
<dbReference type="SUPFAM" id="SSF53756">
    <property type="entry name" value="UDP-Glycosyltransferase/glycogen phosphorylase"/>
    <property type="match status" value="1"/>
</dbReference>
<organism evidence="3 4">
    <name type="scientific">Propioniciclava soli</name>
    <dbReference type="NCBI Taxonomy" id="2775081"/>
    <lineage>
        <taxon>Bacteria</taxon>
        <taxon>Bacillati</taxon>
        <taxon>Actinomycetota</taxon>
        <taxon>Actinomycetes</taxon>
        <taxon>Propionibacteriales</taxon>
        <taxon>Propionibacteriaceae</taxon>
        <taxon>Propioniciclava</taxon>
    </lineage>
</organism>
<dbReference type="EMBL" id="CP115965">
    <property type="protein sequence ID" value="WZW98968.1"/>
    <property type="molecule type" value="Genomic_DNA"/>
</dbReference>
<dbReference type="Gene3D" id="3.40.50.2000">
    <property type="entry name" value="Glycogen Phosphorylase B"/>
    <property type="match status" value="1"/>
</dbReference>
<keyword evidence="4" id="KW-1185">Reference proteome</keyword>
<protein>
    <submittedName>
        <fullName evidence="3">Glycosyltransferase</fullName>
    </submittedName>
</protein>